<dbReference type="EMBL" id="VICG01000007">
    <property type="protein sequence ID" value="KAA8570355.1"/>
    <property type="molecule type" value="Genomic_DNA"/>
</dbReference>
<dbReference type="Gene3D" id="3.10.110.10">
    <property type="entry name" value="Ubiquitin Conjugating Enzyme"/>
    <property type="match status" value="1"/>
</dbReference>
<evidence type="ECO:0000313" key="4">
    <source>
        <dbReference type="Proteomes" id="UP000322873"/>
    </source>
</evidence>
<dbReference type="Pfam" id="PF00179">
    <property type="entry name" value="UQ_con"/>
    <property type="match status" value="1"/>
</dbReference>
<feature type="region of interest" description="Disordered" evidence="1">
    <location>
        <begin position="474"/>
        <end position="569"/>
    </location>
</feature>
<accession>A0A5M9JU29</accession>
<sequence>MASQRLSTLSTVRKQHLLVEFSSLKYACPHGVFMSLTPGDPTLWSGVLFVRKGPYAPSILRFQISFPPQYPALPPLITFSTDIFHPLITPLTTYMYSTDTQSDGTVSATDEERLPPGGFSLRDGFPAWFGRKIRKDAEHGTPKKAGGSTAESEAMSSPESGISSPGKTADGVRVGVYEVLRYIRRTFDDELVLDKVPLEAAGNPGAWHAWKSYRIKIGKMTAEKKDLDLKDPTSPIVARAPGEWNWDGVWETRVKKGIEASIAETVLYGLGADDLIQFLNFDKEKVEQIREQIKESAGILERKSVLVMVPLAEGSTHLESHQSEVEPAPLRIIKRSQTITSRPPGCEFGGADEWGMFESTFDNESEGSPPVAASRPLGPLTIHKTRRGRGKGRGSILDDSLSVDIVNAEKRCSTPKVDSRGITSCERGTGHELIVSDYHGLQEDDLYHTPKATHSSTQNTSTGKFLRTYSHRKNSGNEAKKHSIRSSDLQSNILGIPKTDDSPITPKRKPSKSKYSLLRAFGGRRSEDLESKHTLGRSGSSASTRSTKSHTTLLRKLSHRKSTASTIQSAASSVPSSLGAIELSHLFESDGQDIIDARTNSRASSYYSGTIMMSSPSTPILTPMTSSSRDVNFVLCPQISVTPETASVNAGVCTLWAAVEITGVLRRADGASPLDDTGRTHSTQKPYSAMSRPQTIWKPS</sequence>
<dbReference type="SUPFAM" id="SSF54495">
    <property type="entry name" value="UBC-like"/>
    <property type="match status" value="1"/>
</dbReference>
<feature type="domain" description="UBC core" evidence="2">
    <location>
        <begin position="40"/>
        <end position="89"/>
    </location>
</feature>
<evidence type="ECO:0000313" key="3">
    <source>
        <dbReference type="EMBL" id="KAA8570355.1"/>
    </source>
</evidence>
<feature type="region of interest" description="Disordered" evidence="1">
    <location>
        <begin position="136"/>
        <end position="168"/>
    </location>
</feature>
<keyword evidence="4" id="KW-1185">Reference proteome</keyword>
<feature type="compositionally biased region" description="Basic residues" evidence="1">
    <location>
        <begin position="383"/>
        <end position="392"/>
    </location>
</feature>
<feature type="compositionally biased region" description="Polar residues" evidence="1">
    <location>
        <begin position="680"/>
        <end position="694"/>
    </location>
</feature>
<reference evidence="3 4" key="1">
    <citation type="submission" date="2019-06" db="EMBL/GenBank/DDBJ databases">
        <title>Genome Sequence of the Brown Rot Fungal Pathogen Monilinia fructicola.</title>
        <authorList>
            <person name="De Miccolis Angelini R.M."/>
            <person name="Landi L."/>
            <person name="Abate D."/>
            <person name="Pollastro S."/>
            <person name="Romanazzi G."/>
            <person name="Faretra F."/>
        </authorList>
    </citation>
    <scope>NUCLEOTIDE SEQUENCE [LARGE SCALE GENOMIC DNA]</scope>
    <source>
        <strain evidence="3 4">Mfrc123</strain>
    </source>
</reference>
<dbReference type="InterPro" id="IPR016135">
    <property type="entry name" value="UBQ-conjugating_enzyme/RWD"/>
</dbReference>
<organism evidence="3 4">
    <name type="scientific">Monilinia fructicola</name>
    <name type="common">Brown rot fungus</name>
    <name type="synonym">Ciboria fructicola</name>
    <dbReference type="NCBI Taxonomy" id="38448"/>
    <lineage>
        <taxon>Eukaryota</taxon>
        <taxon>Fungi</taxon>
        <taxon>Dikarya</taxon>
        <taxon>Ascomycota</taxon>
        <taxon>Pezizomycotina</taxon>
        <taxon>Leotiomycetes</taxon>
        <taxon>Helotiales</taxon>
        <taxon>Sclerotiniaceae</taxon>
        <taxon>Monilinia</taxon>
    </lineage>
</organism>
<dbReference type="VEuPathDB" id="FungiDB:MFRU_005g04220"/>
<comment type="caution">
    <text evidence="3">The sequence shown here is derived from an EMBL/GenBank/DDBJ whole genome shotgun (WGS) entry which is preliminary data.</text>
</comment>
<name>A0A5M9JU29_MONFR</name>
<feature type="region of interest" description="Disordered" evidence="1">
    <location>
        <begin position="361"/>
        <end position="395"/>
    </location>
</feature>
<proteinExistence type="predicted"/>
<feature type="region of interest" description="Disordered" evidence="1">
    <location>
        <begin position="669"/>
        <end position="700"/>
    </location>
</feature>
<feature type="compositionally biased region" description="Basic and acidic residues" evidence="1">
    <location>
        <begin position="524"/>
        <end position="533"/>
    </location>
</feature>
<dbReference type="AlphaFoldDB" id="A0A5M9JU29"/>
<feature type="compositionally biased region" description="Low complexity" evidence="1">
    <location>
        <begin position="536"/>
        <end position="552"/>
    </location>
</feature>
<dbReference type="Proteomes" id="UP000322873">
    <property type="component" value="Unassembled WGS sequence"/>
</dbReference>
<dbReference type="CDD" id="cd23814">
    <property type="entry name" value="UEV_AKTIP"/>
    <property type="match status" value="1"/>
</dbReference>
<dbReference type="VEuPathDB" id="FungiDB:MFRU_005g04210"/>
<evidence type="ECO:0000256" key="1">
    <source>
        <dbReference type="SAM" id="MobiDB-lite"/>
    </source>
</evidence>
<evidence type="ECO:0000259" key="2">
    <source>
        <dbReference type="Pfam" id="PF00179"/>
    </source>
</evidence>
<gene>
    <name evidence="3" type="ORF">EYC84_002651</name>
</gene>
<dbReference type="InterPro" id="IPR000608">
    <property type="entry name" value="UBC"/>
</dbReference>
<feature type="compositionally biased region" description="Polar residues" evidence="1">
    <location>
        <begin position="149"/>
        <end position="166"/>
    </location>
</feature>
<protein>
    <recommendedName>
        <fullName evidence="2">UBC core domain-containing protein</fullName>
    </recommendedName>
</protein>